<keyword evidence="1" id="KW-1185">Reference proteome</keyword>
<name>A0AAF3J774_9BILA</name>
<dbReference type="Proteomes" id="UP000887575">
    <property type="component" value="Unassembled WGS sequence"/>
</dbReference>
<accession>A0AAF3J774</accession>
<proteinExistence type="predicted"/>
<evidence type="ECO:0000313" key="1">
    <source>
        <dbReference type="Proteomes" id="UP000887575"/>
    </source>
</evidence>
<organism evidence="1 2">
    <name type="scientific">Mesorhabditis belari</name>
    <dbReference type="NCBI Taxonomy" id="2138241"/>
    <lineage>
        <taxon>Eukaryota</taxon>
        <taxon>Metazoa</taxon>
        <taxon>Ecdysozoa</taxon>
        <taxon>Nematoda</taxon>
        <taxon>Chromadorea</taxon>
        <taxon>Rhabditida</taxon>
        <taxon>Rhabditina</taxon>
        <taxon>Rhabditomorpha</taxon>
        <taxon>Rhabditoidea</taxon>
        <taxon>Rhabditidae</taxon>
        <taxon>Mesorhabditinae</taxon>
        <taxon>Mesorhabditis</taxon>
    </lineage>
</organism>
<protein>
    <submittedName>
        <fullName evidence="2">Uncharacterized protein</fullName>
    </submittedName>
</protein>
<evidence type="ECO:0000313" key="2">
    <source>
        <dbReference type="WBParaSite" id="MBELARI_LOCUS2051"/>
    </source>
</evidence>
<dbReference type="WBParaSite" id="MBELARI_LOCUS2051">
    <property type="protein sequence ID" value="MBELARI_LOCUS2051"/>
    <property type="gene ID" value="MBELARI_LOCUS2051"/>
</dbReference>
<reference evidence="2" key="1">
    <citation type="submission" date="2024-02" db="UniProtKB">
        <authorList>
            <consortium name="WormBaseParasite"/>
        </authorList>
    </citation>
    <scope>IDENTIFICATION</scope>
</reference>
<sequence length="342" mass="39538">MLVGVTLFATFSEQRLYSSLFHLAIMNFLKTVLLKEFEKLHVLFDKVLYRMDYHDFQAHVYDNFESGMHLLKKLWKVNSANNLNAFKNWCATHPPNDLTRKMLDRIAGGTSILESLMVGTNYNENIFTKVEGWLENLLQSLAILSGSCEKLYSTDSETAIQDEFAEILRKILFEMTESKTRLFRKWPESVKDLVEKAIDANRNNNDKLVLEIFNQLKQKFVGFFYVAVRDSRTATIGCDSKKHLNFGAIYKEKGYIIARSTCQKPLTDPPTPFSNFSLPLTTENIVEYFMPKYCNTSSMIYAAERESFGGYSYFRDTYDSCAIYGRIVRQGHLVIDYTIVPE</sequence>
<dbReference type="AlphaFoldDB" id="A0AAF3J774"/>